<dbReference type="Proteomes" id="UP000504631">
    <property type="component" value="Unplaced"/>
</dbReference>
<gene>
    <name evidence="2" type="primary">LOC117236840</name>
</gene>
<proteinExistence type="predicted"/>
<keyword evidence="1" id="KW-1185">Reference proteome</keyword>
<sequence length="163" mass="18650">MEDQDSAQIVQVSLTTNQVVKNGSPATKPRRLHPCLQFFILRAPSTDVSSGRLLLSRSPGRRKVSRFDEETFECARGNVPQRYTRNCYQVHLHRINAQAKLLHSHANGPIVKYSCRLIGLHGITPGVCNKIIICRPRCIFLRLLIVYRIWLISILDARRSIDY</sequence>
<dbReference type="GeneID" id="117236840"/>
<organism evidence="1 2">
    <name type="scientific">Bombus vosnesenskii</name>
    <dbReference type="NCBI Taxonomy" id="207650"/>
    <lineage>
        <taxon>Eukaryota</taxon>
        <taxon>Metazoa</taxon>
        <taxon>Ecdysozoa</taxon>
        <taxon>Arthropoda</taxon>
        <taxon>Hexapoda</taxon>
        <taxon>Insecta</taxon>
        <taxon>Pterygota</taxon>
        <taxon>Neoptera</taxon>
        <taxon>Endopterygota</taxon>
        <taxon>Hymenoptera</taxon>
        <taxon>Apocrita</taxon>
        <taxon>Aculeata</taxon>
        <taxon>Apoidea</taxon>
        <taxon>Anthophila</taxon>
        <taxon>Apidae</taxon>
        <taxon>Bombus</taxon>
        <taxon>Pyrobombus</taxon>
    </lineage>
</organism>
<protein>
    <submittedName>
        <fullName evidence="2">Uncharacterized protein LOC117236840</fullName>
    </submittedName>
</protein>
<dbReference type="KEGG" id="bvk:117236840"/>
<evidence type="ECO:0000313" key="1">
    <source>
        <dbReference type="Proteomes" id="UP000504631"/>
    </source>
</evidence>
<dbReference type="AlphaFoldDB" id="A0A6J3KSL6"/>
<dbReference type="RefSeq" id="XP_033356055.1">
    <property type="nucleotide sequence ID" value="XM_033500164.1"/>
</dbReference>
<evidence type="ECO:0000313" key="2">
    <source>
        <dbReference type="RefSeq" id="XP_033356055.1"/>
    </source>
</evidence>
<name>A0A6J3KSL6_9HYME</name>
<reference evidence="2" key="1">
    <citation type="submission" date="2025-08" db="UniProtKB">
        <authorList>
            <consortium name="RefSeq"/>
        </authorList>
    </citation>
    <scope>IDENTIFICATION</scope>
    <source>
        <tissue evidence="2">Muscle</tissue>
    </source>
</reference>
<accession>A0A6J3KSL6</accession>